<dbReference type="GO" id="GO:0008537">
    <property type="term" value="C:proteasome activator complex"/>
    <property type="evidence" value="ECO:0007669"/>
    <property type="project" value="InterPro"/>
</dbReference>
<gene>
    <name evidence="2" type="ORF">GMRT_14268</name>
</gene>
<dbReference type="InterPro" id="IPR003186">
    <property type="entry name" value="PA28_C"/>
</dbReference>
<accession>A0A4Z1TCG6</accession>
<evidence type="ECO:0000313" key="3">
    <source>
        <dbReference type="Proteomes" id="UP000315496"/>
    </source>
</evidence>
<dbReference type="InterPro" id="IPR036997">
    <property type="entry name" value="PA28_C_sf"/>
</dbReference>
<comment type="caution">
    <text evidence="2">The sequence shown here is derived from an EMBL/GenBank/DDBJ whole genome shotgun (WGS) entry which is preliminary data.</text>
</comment>
<dbReference type="Proteomes" id="UP000315496">
    <property type="component" value="Chromosome 1"/>
</dbReference>
<name>A0A4Z1TCG6_GIAMU</name>
<dbReference type="AlphaFoldDB" id="A0A4Z1TCG6"/>
<dbReference type="OrthoDB" id="10249404at2759"/>
<dbReference type="Gene3D" id="1.20.120.180">
    <property type="entry name" value="Proteasome activator pa28, C-terminal domain"/>
    <property type="match status" value="1"/>
</dbReference>
<dbReference type="InterPro" id="IPR036252">
    <property type="entry name" value="Proteasome_activ_sf"/>
</dbReference>
<keyword evidence="3" id="KW-1185">Reference proteome</keyword>
<dbReference type="SUPFAM" id="SSF47216">
    <property type="entry name" value="Proteasome activator"/>
    <property type="match status" value="1"/>
</dbReference>
<evidence type="ECO:0000313" key="2">
    <source>
        <dbReference type="EMBL" id="TNJ30191.1"/>
    </source>
</evidence>
<sequence length="255" mass="29004">MTEYKPGAIRTSDEAKELQRVYKGLHKTNREDALRAVVETLPELALRLSDYSRSCPYFQTRFEDQVTARLETGLLAPEGNADEPVLAASRAMFEAFDATAAQNIQKVCTQVPEVTELHQRLEVDMPEAIRLLGRIMRWLNALVLKNRVAECAELKEALDDVVETIDELLNDTKTSLNDIVVYHASRSTLITQLRKQQVLDIYLAIILLDASRITDIREAYMSISDNFLLLCEQLHRKLDILKKGSSEKMTAAIYY</sequence>
<dbReference type="Pfam" id="PF02252">
    <property type="entry name" value="PA28_C"/>
    <property type="match status" value="1"/>
</dbReference>
<dbReference type="VEuPathDB" id="GiardiaDB:GMRT_14268"/>
<feature type="domain" description="Proteasome activator PA28 C-terminal" evidence="1">
    <location>
        <begin position="114"/>
        <end position="246"/>
    </location>
</feature>
<reference evidence="2 3" key="1">
    <citation type="submission" date="2019-05" db="EMBL/GenBank/DDBJ databases">
        <title>The compact genome of Giardia muris reveals important steps in the evolution of intestinal protozoan parasites.</title>
        <authorList>
            <person name="Xu F."/>
            <person name="Jimenez-Gonzalez A."/>
            <person name="Einarsson E."/>
            <person name="Astvaldsson A."/>
            <person name="Peirasmaki D."/>
            <person name="Eckmann L."/>
            <person name="Andersson J.O."/>
            <person name="Svard S.G."/>
            <person name="Jerlstrom-Hultqvist J."/>
        </authorList>
    </citation>
    <scope>NUCLEOTIDE SEQUENCE [LARGE SCALE GENOMIC DNA]</scope>
    <source>
        <strain evidence="2 3">Roberts-Thomson</strain>
    </source>
</reference>
<dbReference type="EMBL" id="VDLU01000001">
    <property type="protein sequence ID" value="TNJ30191.1"/>
    <property type="molecule type" value="Genomic_DNA"/>
</dbReference>
<evidence type="ECO:0000259" key="1">
    <source>
        <dbReference type="Pfam" id="PF02252"/>
    </source>
</evidence>
<proteinExistence type="predicted"/>
<protein>
    <recommendedName>
        <fullName evidence="1">Proteasome activator PA28 C-terminal domain-containing protein</fullName>
    </recommendedName>
</protein>
<organism evidence="2 3">
    <name type="scientific">Giardia muris</name>
    <dbReference type="NCBI Taxonomy" id="5742"/>
    <lineage>
        <taxon>Eukaryota</taxon>
        <taxon>Metamonada</taxon>
        <taxon>Diplomonadida</taxon>
        <taxon>Hexamitidae</taxon>
        <taxon>Giardiinae</taxon>
        <taxon>Giardia</taxon>
    </lineage>
</organism>